<evidence type="ECO:0000313" key="2">
    <source>
        <dbReference type="Proteomes" id="UP000887566"/>
    </source>
</evidence>
<dbReference type="PANTHER" id="PTHR14499:SF135">
    <property type="entry name" value="BTB DOMAIN-CONTAINING PROTEIN-RELATED"/>
    <property type="match status" value="1"/>
</dbReference>
<dbReference type="GO" id="GO:0051260">
    <property type="term" value="P:protein homooligomerization"/>
    <property type="evidence" value="ECO:0007669"/>
    <property type="project" value="InterPro"/>
</dbReference>
<dbReference type="InterPro" id="IPR003131">
    <property type="entry name" value="T1-type_BTB"/>
</dbReference>
<accession>A0A914WWU1</accession>
<dbReference type="SMART" id="SM00225">
    <property type="entry name" value="BTB"/>
    <property type="match status" value="1"/>
</dbReference>
<keyword evidence="2" id="KW-1185">Reference proteome</keyword>
<dbReference type="Proteomes" id="UP000887566">
    <property type="component" value="Unplaced"/>
</dbReference>
<organism evidence="2 3">
    <name type="scientific">Plectus sambesii</name>
    <dbReference type="NCBI Taxonomy" id="2011161"/>
    <lineage>
        <taxon>Eukaryota</taxon>
        <taxon>Metazoa</taxon>
        <taxon>Ecdysozoa</taxon>
        <taxon>Nematoda</taxon>
        <taxon>Chromadorea</taxon>
        <taxon>Plectida</taxon>
        <taxon>Plectina</taxon>
        <taxon>Plectoidea</taxon>
        <taxon>Plectidae</taxon>
        <taxon>Plectus</taxon>
    </lineage>
</organism>
<evidence type="ECO:0000259" key="1">
    <source>
        <dbReference type="SMART" id="SM00225"/>
    </source>
</evidence>
<dbReference type="CDD" id="cd18316">
    <property type="entry name" value="BTB_POZ_KCTD-like"/>
    <property type="match status" value="1"/>
</dbReference>
<proteinExistence type="predicted"/>
<feature type="domain" description="BTB" evidence="1">
    <location>
        <begin position="10"/>
        <end position="122"/>
    </location>
</feature>
<dbReference type="PANTHER" id="PTHR14499">
    <property type="entry name" value="POTASSIUM CHANNEL TETRAMERIZATION DOMAIN-CONTAINING"/>
    <property type="match status" value="1"/>
</dbReference>
<dbReference type="SUPFAM" id="SSF54695">
    <property type="entry name" value="POZ domain"/>
    <property type="match status" value="1"/>
</dbReference>
<name>A0A914WWU1_9BILA</name>
<dbReference type="InterPro" id="IPR011333">
    <property type="entry name" value="SKP1/BTB/POZ_sf"/>
</dbReference>
<dbReference type="InterPro" id="IPR000210">
    <property type="entry name" value="BTB/POZ_dom"/>
</dbReference>
<dbReference type="Pfam" id="PF02214">
    <property type="entry name" value="BTB_2"/>
    <property type="match status" value="1"/>
</dbReference>
<sequence>MSYETKHANDIVTLNVGGKEFVTFFGTLANCHSPYFEYMFQVDRISGGIIINYQNIILDRNKRVFIDRDGDLFGYILNYFRDGKRTVLPEDPSTLRRLVREAEFFNLPQLVNILDDRLNQEDKRAEERDIKLEAMESVLQKISQQLYIGAFRRNNPS</sequence>
<reference evidence="3" key="1">
    <citation type="submission" date="2022-11" db="UniProtKB">
        <authorList>
            <consortium name="WormBaseParasite"/>
        </authorList>
    </citation>
    <scope>IDENTIFICATION</scope>
</reference>
<dbReference type="WBParaSite" id="PSAMB.scaffold554size47312.g6904.t1">
    <property type="protein sequence ID" value="PSAMB.scaffold554size47312.g6904.t1"/>
    <property type="gene ID" value="PSAMB.scaffold554size47312.g6904"/>
</dbReference>
<dbReference type="Gene3D" id="3.30.710.10">
    <property type="entry name" value="Potassium Channel Kv1.1, Chain A"/>
    <property type="match status" value="1"/>
</dbReference>
<dbReference type="AlphaFoldDB" id="A0A914WWU1"/>
<protein>
    <submittedName>
        <fullName evidence="3">BTB domain-containing protein</fullName>
    </submittedName>
</protein>
<evidence type="ECO:0000313" key="3">
    <source>
        <dbReference type="WBParaSite" id="PSAMB.scaffold554size47312.g6904.t1"/>
    </source>
</evidence>